<accession>A0ABQ8X5N5</accession>
<dbReference type="InterPro" id="IPR029006">
    <property type="entry name" value="ADF-H/Gelsolin-like_dom_sf"/>
</dbReference>
<comment type="caution">
    <text evidence="3">The sequence shown here is derived from an EMBL/GenBank/DDBJ whole genome shotgun (WGS) entry which is preliminary data.</text>
</comment>
<evidence type="ECO:0000313" key="3">
    <source>
        <dbReference type="EMBL" id="KAJ6227655.1"/>
    </source>
</evidence>
<dbReference type="Proteomes" id="UP001150062">
    <property type="component" value="Unassembled WGS sequence"/>
</dbReference>
<dbReference type="PANTHER" id="PTHR11249:SF2">
    <property type="entry name" value="GLIA MATURATION FACTOR"/>
    <property type="match status" value="1"/>
</dbReference>
<organism evidence="3 4">
    <name type="scientific">Anaeramoeba flamelloides</name>
    <dbReference type="NCBI Taxonomy" id="1746091"/>
    <lineage>
        <taxon>Eukaryota</taxon>
        <taxon>Metamonada</taxon>
        <taxon>Anaeramoebidae</taxon>
        <taxon>Anaeramoeba</taxon>
    </lineage>
</organism>
<evidence type="ECO:0000313" key="4">
    <source>
        <dbReference type="Proteomes" id="UP001150062"/>
    </source>
</evidence>
<dbReference type="PROSITE" id="PS51263">
    <property type="entry name" value="ADF_H"/>
    <property type="match status" value="1"/>
</dbReference>
<name>A0ABQ8X5N5_9EUKA</name>
<dbReference type="InterPro" id="IPR002108">
    <property type="entry name" value="ADF-H"/>
</dbReference>
<keyword evidence="4" id="KW-1185">Reference proteome</keyword>
<dbReference type="PANTHER" id="PTHR11249">
    <property type="entry name" value="GLIAL FACTOR NATURATION FACTOR"/>
    <property type="match status" value="1"/>
</dbReference>
<feature type="domain" description="ADF-H" evidence="2">
    <location>
        <begin position="33"/>
        <end position="171"/>
    </location>
</feature>
<dbReference type="EMBL" id="JAOAOG010000333">
    <property type="protein sequence ID" value="KAJ6227655.1"/>
    <property type="molecule type" value="Genomic_DNA"/>
</dbReference>
<dbReference type="Gene3D" id="3.40.20.10">
    <property type="entry name" value="Severin"/>
    <property type="match status" value="1"/>
</dbReference>
<dbReference type="InterPro" id="IPR011171">
    <property type="entry name" value="GMF"/>
</dbReference>
<dbReference type="SUPFAM" id="SSF55753">
    <property type="entry name" value="Actin depolymerizing proteins"/>
    <property type="match status" value="1"/>
</dbReference>
<dbReference type="SMART" id="SM00102">
    <property type="entry name" value="ADF"/>
    <property type="match status" value="1"/>
</dbReference>
<sequence>MVCQADINSEQNQISVKIENLNFYFLHSISLLNMASCDLNEEIKEKLRKFSFSQAINSAMILKINRKENTVVVDRTIENATMEEFAKYMPDSVPRFILFSYKYVHDETDQYSRFSVPLLLIYFSPPTVQTYLNMVYTATKLTIMDQLKVAKVYDINSEEEMTTEWLRGKLKGYR</sequence>
<protein>
    <recommendedName>
        <fullName evidence="2">ADF-H domain-containing protein</fullName>
    </recommendedName>
</protein>
<comment type="similarity">
    <text evidence="1">Belongs to the actin-binding proteins ADF family. GMF subfamily.</text>
</comment>
<gene>
    <name evidence="3" type="ORF">M0813_09558</name>
</gene>
<proteinExistence type="inferred from homology"/>
<dbReference type="Pfam" id="PF00241">
    <property type="entry name" value="Cofilin_ADF"/>
    <property type="match status" value="1"/>
</dbReference>
<reference evidence="3" key="1">
    <citation type="submission" date="2022-08" db="EMBL/GenBank/DDBJ databases">
        <title>Novel sulfate-reducing endosymbionts in the free-living metamonad Anaeramoeba.</title>
        <authorList>
            <person name="Jerlstrom-Hultqvist J."/>
            <person name="Cepicka I."/>
            <person name="Gallot-Lavallee L."/>
            <person name="Salas-Leiva D."/>
            <person name="Curtis B.A."/>
            <person name="Zahonova K."/>
            <person name="Pipaliya S."/>
            <person name="Dacks J."/>
            <person name="Roger A.J."/>
        </authorList>
    </citation>
    <scope>NUCLEOTIDE SEQUENCE</scope>
    <source>
        <strain evidence="3">Schooner1</strain>
    </source>
</reference>
<evidence type="ECO:0000256" key="1">
    <source>
        <dbReference type="ARBA" id="ARBA00010055"/>
    </source>
</evidence>
<evidence type="ECO:0000259" key="2">
    <source>
        <dbReference type="PROSITE" id="PS51263"/>
    </source>
</evidence>